<keyword evidence="7" id="KW-0539">Nucleus</keyword>
<keyword evidence="6" id="KW-0378">Hydrolase</keyword>
<evidence type="ECO:0000313" key="10">
    <source>
        <dbReference type="EMBL" id="GBG67645.1"/>
    </source>
</evidence>
<protein>
    <recommendedName>
        <fullName evidence="9">DDE Tnp4 domain-containing protein</fullName>
    </recommendedName>
</protein>
<evidence type="ECO:0000256" key="1">
    <source>
        <dbReference type="ARBA" id="ARBA00001968"/>
    </source>
</evidence>
<dbReference type="GO" id="GO:0004518">
    <property type="term" value="F:nuclease activity"/>
    <property type="evidence" value="ECO:0007669"/>
    <property type="project" value="UniProtKB-KW"/>
</dbReference>
<organism evidence="10 11">
    <name type="scientific">Chara braunii</name>
    <name type="common">Braun's stonewort</name>
    <dbReference type="NCBI Taxonomy" id="69332"/>
    <lineage>
        <taxon>Eukaryota</taxon>
        <taxon>Viridiplantae</taxon>
        <taxon>Streptophyta</taxon>
        <taxon>Charophyceae</taxon>
        <taxon>Charales</taxon>
        <taxon>Characeae</taxon>
        <taxon>Chara</taxon>
    </lineage>
</organism>
<evidence type="ECO:0000256" key="7">
    <source>
        <dbReference type="ARBA" id="ARBA00023242"/>
    </source>
</evidence>
<keyword evidence="4" id="KW-0540">Nuclease</keyword>
<keyword evidence="5" id="KW-0479">Metal-binding</keyword>
<dbReference type="Gramene" id="GBG67645">
    <property type="protein sequence ID" value="GBG67645"/>
    <property type="gene ID" value="CBR_g773"/>
</dbReference>
<sequence>MEFRFTRTNERARVLAEVSAVSTKCQPRDSDHRLHRRSYGPASGGSYRRLPAAATLGTGSHGRLDKDKEDEVLDDDVELLIAQAWRTDTEGELLGLLFGKVRDGNLEPITNEVLVFLAWLVDDLPLEILSHYDKQSTTATLSRTLAPQLLWSTCIELDDDNIYLPSSSDYLVIDVTDITLWDPIIRRVEVGTGEEEEEEVEEEGEREDTDEEEEDSEAGSDDPTYRESEEIGSEKSGSGESGDSGKQSEEEDEAVAQKSRERAEGKRPVQESDEPAARLMQDDLARNPESSGLIDVMSSEAAFGMDADGGAGRSGLTTVERTAIAAVVNAVLFRCQMASNDANFKAVVRARRKLLALSTTGQCLDVAAISDAVLEVCYAMGCGGFSRATPRWWVKRRTGGTWEDLRQCDDATDDYFKEKLRMSPRVFREIAETLSPLLQRRVTFYRVPLQPDHIIAYALYRWATGETYDSGTCSFGIGRASGITAVREVTAALLTAYPNKISWPTGLQKAVVLRAFADKGFPNCHGCIDCTHIYIDKPANANSEDYWDRRRRFSVQAQVVVDMNLRVLDVFVGYLGSMHDMRMLNLSSSWVRAESGQPFTGPHVMLPFGVRTNGYLLGNNGYPQSEWIVIPYGGLAQHLTEARFDNKQKTAREAVERVFGRLKGMWRLFLRTHKCNMDSLPQQFVAVCILHNILIDVGVSFDDNLMWEVGQDGVHRRVDLGMHQPLRPVCMESSTGDALILRDALAERMIVQ</sequence>
<dbReference type="AlphaFoldDB" id="A0A388KC60"/>
<evidence type="ECO:0000313" key="11">
    <source>
        <dbReference type="Proteomes" id="UP000265515"/>
    </source>
</evidence>
<dbReference type="PANTHER" id="PTHR22930:SF85">
    <property type="entry name" value="GH03217P-RELATED"/>
    <property type="match status" value="1"/>
</dbReference>
<gene>
    <name evidence="10" type="ORF">CBR_g773</name>
</gene>
<feature type="compositionally biased region" description="Basic and acidic residues" evidence="8">
    <location>
        <begin position="223"/>
        <end position="233"/>
    </location>
</feature>
<evidence type="ECO:0000256" key="8">
    <source>
        <dbReference type="SAM" id="MobiDB-lite"/>
    </source>
</evidence>
<feature type="compositionally biased region" description="Basic and acidic residues" evidence="8">
    <location>
        <begin position="258"/>
        <end position="270"/>
    </location>
</feature>
<comment type="cofactor">
    <cofactor evidence="1">
        <name>a divalent metal cation</name>
        <dbReference type="ChEBI" id="CHEBI:60240"/>
    </cofactor>
</comment>
<reference evidence="10 11" key="1">
    <citation type="journal article" date="2018" name="Cell">
        <title>The Chara Genome: Secondary Complexity and Implications for Plant Terrestrialization.</title>
        <authorList>
            <person name="Nishiyama T."/>
            <person name="Sakayama H."/>
            <person name="Vries J.D."/>
            <person name="Buschmann H."/>
            <person name="Saint-Marcoux D."/>
            <person name="Ullrich K.K."/>
            <person name="Haas F.B."/>
            <person name="Vanderstraeten L."/>
            <person name="Becker D."/>
            <person name="Lang D."/>
            <person name="Vosolsobe S."/>
            <person name="Rombauts S."/>
            <person name="Wilhelmsson P.K.I."/>
            <person name="Janitza P."/>
            <person name="Kern R."/>
            <person name="Heyl A."/>
            <person name="Rumpler F."/>
            <person name="Villalobos L.I.A.C."/>
            <person name="Clay J.M."/>
            <person name="Skokan R."/>
            <person name="Toyoda A."/>
            <person name="Suzuki Y."/>
            <person name="Kagoshima H."/>
            <person name="Schijlen E."/>
            <person name="Tajeshwar N."/>
            <person name="Catarino B."/>
            <person name="Hetherington A.J."/>
            <person name="Saltykova A."/>
            <person name="Bonnot C."/>
            <person name="Breuninger H."/>
            <person name="Symeonidi A."/>
            <person name="Radhakrishnan G.V."/>
            <person name="Van Nieuwerburgh F."/>
            <person name="Deforce D."/>
            <person name="Chang C."/>
            <person name="Karol K.G."/>
            <person name="Hedrich R."/>
            <person name="Ulvskov P."/>
            <person name="Glockner G."/>
            <person name="Delwiche C.F."/>
            <person name="Petrasek J."/>
            <person name="Van de Peer Y."/>
            <person name="Friml J."/>
            <person name="Beilby M."/>
            <person name="Dolan L."/>
            <person name="Kohara Y."/>
            <person name="Sugano S."/>
            <person name="Fujiyama A."/>
            <person name="Delaux P.-M."/>
            <person name="Quint M."/>
            <person name="TheiBen G."/>
            <person name="Hagemann M."/>
            <person name="Harholt J."/>
            <person name="Dunand C."/>
            <person name="Zachgo S."/>
            <person name="Langdale J."/>
            <person name="Maumus F."/>
            <person name="Straeten D.V.D."/>
            <person name="Gould S.B."/>
            <person name="Rensing S.A."/>
        </authorList>
    </citation>
    <scope>NUCLEOTIDE SEQUENCE [LARGE SCALE GENOMIC DNA]</scope>
    <source>
        <strain evidence="10 11">S276</strain>
    </source>
</reference>
<comment type="subcellular location">
    <subcellularLocation>
        <location evidence="2">Nucleus</location>
    </subcellularLocation>
</comment>
<dbReference type="GO" id="GO:0046872">
    <property type="term" value="F:metal ion binding"/>
    <property type="evidence" value="ECO:0007669"/>
    <property type="project" value="UniProtKB-KW"/>
</dbReference>
<evidence type="ECO:0000256" key="5">
    <source>
        <dbReference type="ARBA" id="ARBA00022723"/>
    </source>
</evidence>
<evidence type="ECO:0000256" key="2">
    <source>
        <dbReference type="ARBA" id="ARBA00004123"/>
    </source>
</evidence>
<dbReference type="Proteomes" id="UP000265515">
    <property type="component" value="Unassembled WGS sequence"/>
</dbReference>
<proteinExistence type="inferred from homology"/>
<evidence type="ECO:0000256" key="6">
    <source>
        <dbReference type="ARBA" id="ARBA00022801"/>
    </source>
</evidence>
<dbReference type="PANTHER" id="PTHR22930">
    <property type="match status" value="1"/>
</dbReference>
<evidence type="ECO:0000256" key="4">
    <source>
        <dbReference type="ARBA" id="ARBA00022722"/>
    </source>
</evidence>
<keyword evidence="11" id="KW-1185">Reference proteome</keyword>
<dbReference type="GO" id="GO:0005634">
    <property type="term" value="C:nucleus"/>
    <property type="evidence" value="ECO:0007669"/>
    <property type="project" value="UniProtKB-SubCell"/>
</dbReference>
<name>A0A388KC60_CHABU</name>
<accession>A0A388KC60</accession>
<feature type="domain" description="DDE Tnp4" evidence="9">
    <location>
        <begin position="528"/>
        <end position="692"/>
    </location>
</feature>
<dbReference type="InterPro" id="IPR045249">
    <property type="entry name" value="HARBI1-like"/>
</dbReference>
<dbReference type="EMBL" id="BFEA01000090">
    <property type="protein sequence ID" value="GBG67645.1"/>
    <property type="molecule type" value="Genomic_DNA"/>
</dbReference>
<dbReference type="InterPro" id="IPR027806">
    <property type="entry name" value="HARBI1_dom"/>
</dbReference>
<dbReference type="GO" id="GO:0016787">
    <property type="term" value="F:hydrolase activity"/>
    <property type="evidence" value="ECO:0007669"/>
    <property type="project" value="UniProtKB-KW"/>
</dbReference>
<feature type="region of interest" description="Disordered" evidence="8">
    <location>
        <begin position="26"/>
        <end position="51"/>
    </location>
</feature>
<feature type="region of interest" description="Disordered" evidence="8">
    <location>
        <begin position="189"/>
        <end position="277"/>
    </location>
</feature>
<comment type="similarity">
    <text evidence="3">Belongs to the HARBI1 family.</text>
</comment>
<dbReference type="Pfam" id="PF13359">
    <property type="entry name" value="DDE_Tnp_4"/>
    <property type="match status" value="1"/>
</dbReference>
<dbReference type="OrthoDB" id="2668416at2759"/>
<comment type="caution">
    <text evidence="10">The sequence shown here is derived from an EMBL/GenBank/DDBJ whole genome shotgun (WGS) entry which is preliminary data.</text>
</comment>
<feature type="compositionally biased region" description="Acidic residues" evidence="8">
    <location>
        <begin position="192"/>
        <end position="220"/>
    </location>
</feature>
<evidence type="ECO:0000259" key="9">
    <source>
        <dbReference type="Pfam" id="PF13359"/>
    </source>
</evidence>
<evidence type="ECO:0000256" key="3">
    <source>
        <dbReference type="ARBA" id="ARBA00006958"/>
    </source>
</evidence>